<gene>
    <name evidence="2" type="ORF">FRE64_07625</name>
</gene>
<dbReference type="Proteomes" id="UP000318453">
    <property type="component" value="Chromosome"/>
</dbReference>
<sequence>MKHNYHQAKQYIKELRNVVDLYDYKRIGNISGIYFVLDENKECIYVGKSKDGIAHRFKIHFEQDPQKWLEFIKNGATQIAWIPYDKIENNNLGKDEHQWIQLLNPPANHKKTKDSDSRPPKAKGSCFDNELLMEYVKLRDIKNEAQRRMYEIESEVISIIKENSKEPSYRAPKVKVRNNRVLKVVTEKEWEYSQKVKEQELKLNALKKYEENNNKAQVLNYNKKVQVSSYKHQ</sequence>
<dbReference type="InterPro" id="IPR035901">
    <property type="entry name" value="GIY-YIG_endonuc_sf"/>
</dbReference>
<organism evidence="2 3">
    <name type="scientific">Euhalothece natronophila Z-M001</name>
    <dbReference type="NCBI Taxonomy" id="522448"/>
    <lineage>
        <taxon>Bacteria</taxon>
        <taxon>Bacillati</taxon>
        <taxon>Cyanobacteriota</taxon>
        <taxon>Cyanophyceae</taxon>
        <taxon>Oscillatoriophycideae</taxon>
        <taxon>Chroococcales</taxon>
        <taxon>Halothecacae</taxon>
        <taxon>Halothece cluster</taxon>
        <taxon>Euhalothece</taxon>
    </lineage>
</organism>
<dbReference type="InterPro" id="IPR000305">
    <property type="entry name" value="GIY-YIG_endonuc"/>
</dbReference>
<evidence type="ECO:0000313" key="3">
    <source>
        <dbReference type="Proteomes" id="UP000318453"/>
    </source>
</evidence>
<dbReference type="Pfam" id="PF01541">
    <property type="entry name" value="GIY-YIG"/>
    <property type="match status" value="1"/>
</dbReference>
<accession>A0A5B8NMQ8</accession>
<feature type="domain" description="GIY-YIG" evidence="1">
    <location>
        <begin position="30"/>
        <end position="113"/>
    </location>
</feature>
<evidence type="ECO:0000259" key="1">
    <source>
        <dbReference type="SMART" id="SM00465"/>
    </source>
</evidence>
<protein>
    <recommendedName>
        <fullName evidence="1">GIY-YIG domain-containing protein</fullName>
    </recommendedName>
</protein>
<name>A0A5B8NMQ8_9CHRO</name>
<dbReference type="KEGG" id="enn:FRE64_07625"/>
<evidence type="ECO:0000313" key="2">
    <source>
        <dbReference type="EMBL" id="QDZ39821.1"/>
    </source>
</evidence>
<dbReference type="SMART" id="SM00465">
    <property type="entry name" value="GIYc"/>
    <property type="match status" value="1"/>
</dbReference>
<keyword evidence="3" id="KW-1185">Reference proteome</keyword>
<dbReference type="EMBL" id="CP042326">
    <property type="protein sequence ID" value="QDZ39821.1"/>
    <property type="molecule type" value="Genomic_DNA"/>
</dbReference>
<proteinExistence type="predicted"/>
<dbReference type="Gene3D" id="3.40.1440.10">
    <property type="entry name" value="GIY-YIG endonuclease"/>
    <property type="match status" value="1"/>
</dbReference>
<dbReference type="OrthoDB" id="468458at2"/>
<dbReference type="SUPFAM" id="SSF82771">
    <property type="entry name" value="GIY-YIG endonuclease"/>
    <property type="match status" value="1"/>
</dbReference>
<dbReference type="RefSeq" id="WP_146295418.1">
    <property type="nucleotide sequence ID" value="NZ_CP042326.1"/>
</dbReference>
<dbReference type="AlphaFoldDB" id="A0A5B8NMQ8"/>
<reference evidence="2" key="1">
    <citation type="submission" date="2019-08" db="EMBL/GenBank/DDBJ databases">
        <title>Carotenoids and Carotenoid Binding Proteins in the Halophilic Cyanobacterium Euhalothece sp. ZM00.</title>
        <authorList>
            <person name="Cho S.M."/>
            <person name="Song J.Y."/>
            <person name="Park Y.-I."/>
        </authorList>
    </citation>
    <scope>NUCLEOTIDE SEQUENCE [LARGE SCALE GENOMIC DNA]</scope>
    <source>
        <strain evidence="2">Z-M001</strain>
    </source>
</reference>